<keyword evidence="2" id="KW-0812">Transmembrane</keyword>
<dbReference type="Proteomes" id="UP000198881">
    <property type="component" value="Unassembled WGS sequence"/>
</dbReference>
<name>A0A1I7MS47_9MICC</name>
<organism evidence="3 4">
    <name type="scientific">Micrococcus terreus</name>
    <dbReference type="NCBI Taxonomy" id="574650"/>
    <lineage>
        <taxon>Bacteria</taxon>
        <taxon>Bacillati</taxon>
        <taxon>Actinomycetota</taxon>
        <taxon>Actinomycetes</taxon>
        <taxon>Micrococcales</taxon>
        <taxon>Micrococcaceae</taxon>
        <taxon>Micrococcus</taxon>
    </lineage>
</organism>
<evidence type="ECO:0000256" key="2">
    <source>
        <dbReference type="SAM" id="Phobius"/>
    </source>
</evidence>
<reference evidence="3 4" key="1">
    <citation type="submission" date="2016-10" db="EMBL/GenBank/DDBJ databases">
        <authorList>
            <person name="de Groot N.N."/>
        </authorList>
    </citation>
    <scope>NUCLEOTIDE SEQUENCE [LARGE SCALE GENOMIC DNA]</scope>
    <source>
        <strain evidence="3 4">CGMCC 1.7054</strain>
    </source>
</reference>
<evidence type="ECO:0008006" key="5">
    <source>
        <dbReference type="Google" id="ProtNLM"/>
    </source>
</evidence>
<evidence type="ECO:0000313" key="4">
    <source>
        <dbReference type="Proteomes" id="UP000198881"/>
    </source>
</evidence>
<feature type="transmembrane region" description="Helical" evidence="2">
    <location>
        <begin position="260"/>
        <end position="278"/>
    </location>
</feature>
<feature type="region of interest" description="Disordered" evidence="1">
    <location>
        <begin position="1"/>
        <end position="27"/>
    </location>
</feature>
<dbReference type="AlphaFoldDB" id="A0A1I7MS47"/>
<keyword evidence="4" id="KW-1185">Reference proteome</keyword>
<evidence type="ECO:0000313" key="3">
    <source>
        <dbReference type="EMBL" id="SFV24746.1"/>
    </source>
</evidence>
<evidence type="ECO:0000256" key="1">
    <source>
        <dbReference type="SAM" id="MobiDB-lite"/>
    </source>
</evidence>
<keyword evidence="2" id="KW-0472">Membrane</keyword>
<feature type="transmembrane region" description="Helical" evidence="2">
    <location>
        <begin position="90"/>
        <end position="114"/>
    </location>
</feature>
<gene>
    <name evidence="3" type="ORF">SAMN04487966_11323</name>
</gene>
<dbReference type="OrthoDB" id="9808690at2"/>
<sequence>MTSGPPPASASPFGSDDHEDQLLPDGTRLGDALSAGRRQAWAPWFIGLGVIVVGLVWAWMTLPTLPDQMPTGFGPSGEVRGWEDTSFGSAALSLIIGAGETVLLGLIAAMVPIFDSTDPAQRSLWGHFRVEGSHRALRAVLGWITLLLNLMFVYQTAQSWSYAREAADGTGADMPMWPVLLFLVGIFVVMVPPFRQWARWSRRTAAEHGVHPTPEEEAEERRWLPGGILNDPTEPKLFVPKREGYGVGVTLNVGHAKGKAVVVVFLLVIIGPLVPIFLTPGN</sequence>
<accession>A0A1I7MS47</accession>
<proteinExistence type="predicted"/>
<feature type="transmembrane region" description="Helical" evidence="2">
    <location>
        <begin position="41"/>
        <end position="60"/>
    </location>
</feature>
<keyword evidence="2" id="KW-1133">Transmembrane helix</keyword>
<feature type="transmembrane region" description="Helical" evidence="2">
    <location>
        <begin position="135"/>
        <end position="154"/>
    </location>
</feature>
<protein>
    <recommendedName>
        <fullName evidence="5">DUF1648 domain-containing protein</fullName>
    </recommendedName>
</protein>
<feature type="transmembrane region" description="Helical" evidence="2">
    <location>
        <begin position="174"/>
        <end position="194"/>
    </location>
</feature>
<dbReference type="STRING" id="574650.SAMN04487966_11323"/>
<dbReference type="RefSeq" id="WP_091699293.1">
    <property type="nucleotide sequence ID" value="NZ_FPCG01000013.1"/>
</dbReference>
<dbReference type="EMBL" id="FPCG01000013">
    <property type="protein sequence ID" value="SFV24746.1"/>
    <property type="molecule type" value="Genomic_DNA"/>
</dbReference>